<dbReference type="InterPro" id="IPR001611">
    <property type="entry name" value="Leu-rich_rpt"/>
</dbReference>
<keyword evidence="5" id="KW-1185">Reference proteome</keyword>
<dbReference type="SMART" id="SM00369">
    <property type="entry name" value="LRR_TYP"/>
    <property type="match status" value="5"/>
</dbReference>
<reference evidence="4" key="1">
    <citation type="submission" date="2021-03" db="EMBL/GenBank/DDBJ databases">
        <authorList>
            <person name="Bekaert M."/>
        </authorList>
    </citation>
    <scope>NUCLEOTIDE SEQUENCE</scope>
</reference>
<comment type="caution">
    <text evidence="4">The sequence shown here is derived from an EMBL/GenBank/DDBJ whole genome shotgun (WGS) entry which is preliminary data.</text>
</comment>
<evidence type="ECO:0000256" key="2">
    <source>
        <dbReference type="ARBA" id="ARBA00022737"/>
    </source>
</evidence>
<dbReference type="GO" id="GO:0005737">
    <property type="term" value="C:cytoplasm"/>
    <property type="evidence" value="ECO:0007669"/>
    <property type="project" value="TreeGrafter"/>
</dbReference>
<sequence>MDVPEQQNQLCNKVCSLQLTYKGLTEFPDYLLTDESYKVLNHIYLGRNLISKLPDNLGNLSALTGLFVNHNKLQFLPEAIGCLKNLDTLNVTGNELTSLPAAIGTLLKLQKLQMCNNKLSRLTTCIGKLSELRSLEVANNNLITIPVELSHCEKLLTLNLDNNRLTFLPRQLKNLVNLIEFSAVGNNLYVLPQDIGSKDALHTLYVDKNERLYTLPSTVLGKEIGFYSCGCEQLSTDVLEHFPYVKIQHTLTEKLPILLPPDIQHVCNMEQCVLPLTELAMRKASTSLPTSDYIDNIPYNLSATLSCPLANCEMCHGNIFLSGFPIVYKDYLKSAYILGMCCSLQCTKRCFHGTGNGLPVVYPRSEDLSLALVLV</sequence>
<gene>
    <name evidence="4" type="ORF">MEDL_53739</name>
</gene>
<proteinExistence type="predicted"/>
<dbReference type="InterPro" id="IPR055414">
    <property type="entry name" value="LRR_R13L4/SHOC2-like"/>
</dbReference>
<dbReference type="PANTHER" id="PTHR48051">
    <property type="match status" value="1"/>
</dbReference>
<keyword evidence="1" id="KW-0433">Leucine-rich repeat</keyword>
<evidence type="ECO:0000259" key="3">
    <source>
        <dbReference type="Pfam" id="PF23598"/>
    </source>
</evidence>
<organism evidence="4 5">
    <name type="scientific">Mytilus edulis</name>
    <name type="common">Blue mussel</name>
    <dbReference type="NCBI Taxonomy" id="6550"/>
    <lineage>
        <taxon>Eukaryota</taxon>
        <taxon>Metazoa</taxon>
        <taxon>Spiralia</taxon>
        <taxon>Lophotrochozoa</taxon>
        <taxon>Mollusca</taxon>
        <taxon>Bivalvia</taxon>
        <taxon>Autobranchia</taxon>
        <taxon>Pteriomorphia</taxon>
        <taxon>Mytilida</taxon>
        <taxon>Mytiloidea</taxon>
        <taxon>Mytilidae</taxon>
        <taxon>Mytilinae</taxon>
        <taxon>Mytilus</taxon>
    </lineage>
</organism>
<dbReference type="EMBL" id="CAJPWZ010002589">
    <property type="protein sequence ID" value="CAG2241529.1"/>
    <property type="molecule type" value="Genomic_DNA"/>
</dbReference>
<name>A0A8S3U7E6_MYTED</name>
<dbReference type="Gene3D" id="3.80.10.10">
    <property type="entry name" value="Ribonuclease Inhibitor"/>
    <property type="match status" value="2"/>
</dbReference>
<keyword evidence="2" id="KW-0677">Repeat</keyword>
<feature type="domain" description="Disease resistance R13L4/SHOC-2-like LRR" evidence="3">
    <location>
        <begin position="43"/>
        <end position="138"/>
    </location>
</feature>
<dbReference type="InterPro" id="IPR003591">
    <property type="entry name" value="Leu-rich_rpt_typical-subtyp"/>
</dbReference>
<evidence type="ECO:0000313" key="4">
    <source>
        <dbReference type="EMBL" id="CAG2241529.1"/>
    </source>
</evidence>
<dbReference type="OrthoDB" id="2021138at2759"/>
<dbReference type="Pfam" id="PF00560">
    <property type="entry name" value="LRR_1"/>
    <property type="match status" value="1"/>
</dbReference>
<evidence type="ECO:0000313" key="5">
    <source>
        <dbReference type="Proteomes" id="UP000683360"/>
    </source>
</evidence>
<protein>
    <recommendedName>
        <fullName evidence="3">Disease resistance R13L4/SHOC-2-like LRR domain-containing protein</fullName>
    </recommendedName>
</protein>
<dbReference type="SMART" id="SM00364">
    <property type="entry name" value="LRR_BAC"/>
    <property type="match status" value="5"/>
</dbReference>
<dbReference type="InterPro" id="IPR032675">
    <property type="entry name" value="LRR_dom_sf"/>
</dbReference>
<evidence type="ECO:0000256" key="1">
    <source>
        <dbReference type="ARBA" id="ARBA00022614"/>
    </source>
</evidence>
<dbReference type="InterPro" id="IPR050216">
    <property type="entry name" value="LRR_domain-containing"/>
</dbReference>
<dbReference type="PANTHER" id="PTHR48051:SF12">
    <property type="entry name" value="LEUCINE-RICH REPEAT-CONTAINING PROTEIN 28"/>
    <property type="match status" value="1"/>
</dbReference>
<dbReference type="AlphaFoldDB" id="A0A8S3U7E6"/>
<dbReference type="SUPFAM" id="SSF52058">
    <property type="entry name" value="L domain-like"/>
    <property type="match status" value="1"/>
</dbReference>
<accession>A0A8S3U7E6</accession>
<dbReference type="Proteomes" id="UP000683360">
    <property type="component" value="Unassembled WGS sequence"/>
</dbReference>
<dbReference type="Pfam" id="PF23598">
    <property type="entry name" value="LRR_14"/>
    <property type="match status" value="1"/>
</dbReference>